<dbReference type="GO" id="GO:0010484">
    <property type="term" value="F:histone H3 acetyltransferase activity"/>
    <property type="evidence" value="ECO:0007669"/>
    <property type="project" value="TreeGrafter"/>
</dbReference>
<dbReference type="Proteomes" id="UP000219974">
    <property type="component" value="Chromosome 7"/>
</dbReference>
<dbReference type="GO" id="GO:0016787">
    <property type="term" value="F:hydrolase activity"/>
    <property type="evidence" value="ECO:0007669"/>
    <property type="project" value="UniProtKB-KW"/>
</dbReference>
<feature type="compositionally biased region" description="Low complexity" evidence="12">
    <location>
        <begin position="258"/>
        <end position="269"/>
    </location>
</feature>
<feature type="domain" description="N-acetyltransferase" evidence="14">
    <location>
        <begin position="969"/>
        <end position="1122"/>
    </location>
</feature>
<organism evidence="15 16">
    <name type="scientific">Plasmodium berghei</name>
    <dbReference type="NCBI Taxonomy" id="5821"/>
    <lineage>
        <taxon>Eukaryota</taxon>
        <taxon>Sar</taxon>
        <taxon>Alveolata</taxon>
        <taxon>Apicomplexa</taxon>
        <taxon>Aconoidasida</taxon>
        <taxon>Haemosporida</taxon>
        <taxon>Plasmodiidae</taxon>
        <taxon>Plasmodium</taxon>
        <taxon>Plasmodium (Vinckeia)</taxon>
    </lineage>
</organism>
<dbReference type="SUPFAM" id="SSF55729">
    <property type="entry name" value="Acyl-CoA N-acyltransferases (Nat)"/>
    <property type="match status" value="1"/>
</dbReference>
<dbReference type="VEuPathDB" id="PlasmoDB:PBANKA_0707300"/>
<dbReference type="Pfam" id="PF00439">
    <property type="entry name" value="Bromodomain"/>
    <property type="match status" value="1"/>
</dbReference>
<evidence type="ECO:0000256" key="6">
    <source>
        <dbReference type="ARBA" id="ARBA00023117"/>
    </source>
</evidence>
<dbReference type="PANTHER" id="PTHR45750">
    <property type="entry name" value="GH11602P"/>
    <property type="match status" value="1"/>
</dbReference>
<feature type="compositionally biased region" description="Basic and acidic residues" evidence="12">
    <location>
        <begin position="584"/>
        <end position="598"/>
    </location>
</feature>
<dbReference type="EC" id="2.3.1.48" evidence="3"/>
<keyword evidence="10 15" id="KW-0012">Acyltransferase</keyword>
<name>A0A1D3S6X9_PLABE</name>
<evidence type="ECO:0000256" key="4">
    <source>
        <dbReference type="ARBA" id="ARBA00022679"/>
    </source>
</evidence>
<evidence type="ECO:0000256" key="10">
    <source>
        <dbReference type="ARBA" id="ARBA00023315"/>
    </source>
</evidence>
<comment type="subcellular location">
    <subcellularLocation>
        <location evidence="1">Nucleus</location>
    </subcellularLocation>
</comment>
<evidence type="ECO:0000256" key="3">
    <source>
        <dbReference type="ARBA" id="ARBA00013184"/>
    </source>
</evidence>
<evidence type="ECO:0000313" key="15">
    <source>
        <dbReference type="EMBL" id="SCO59280.1"/>
    </source>
</evidence>
<feature type="compositionally biased region" description="Basic and acidic residues" evidence="12">
    <location>
        <begin position="234"/>
        <end position="257"/>
    </location>
</feature>
<dbReference type="GO" id="GO:0005634">
    <property type="term" value="C:nucleus"/>
    <property type="evidence" value="ECO:0007669"/>
    <property type="project" value="UniProtKB-SubCell"/>
</dbReference>
<dbReference type="CDD" id="cd04301">
    <property type="entry name" value="NAT_SF"/>
    <property type="match status" value="1"/>
</dbReference>
<dbReference type="PANTHER" id="PTHR45750:SF3">
    <property type="entry name" value="HISTONE ACETYLTRANSFERASE"/>
    <property type="match status" value="1"/>
</dbReference>
<evidence type="ECO:0000256" key="9">
    <source>
        <dbReference type="ARBA" id="ARBA00023242"/>
    </source>
</evidence>
<gene>
    <name evidence="15" type="primary">GCN5</name>
    <name evidence="15" type="ORF">PBSP11RLL_000119400</name>
</gene>
<accession>A0A1D3S6X9</accession>
<evidence type="ECO:0000256" key="8">
    <source>
        <dbReference type="ARBA" id="ARBA00023163"/>
    </source>
</evidence>
<keyword evidence="9" id="KW-0539">Nucleus</keyword>
<dbReference type="InterPro" id="IPR000182">
    <property type="entry name" value="GNAT_dom"/>
</dbReference>
<dbReference type="EMBL" id="LT608271">
    <property type="protein sequence ID" value="SCO59280.1"/>
    <property type="molecule type" value="Genomic_DNA"/>
</dbReference>
<evidence type="ECO:0000256" key="2">
    <source>
        <dbReference type="ARBA" id="ARBA00008607"/>
    </source>
</evidence>
<evidence type="ECO:0000256" key="7">
    <source>
        <dbReference type="ARBA" id="ARBA00023159"/>
    </source>
</evidence>
<feature type="region of interest" description="Disordered" evidence="12">
    <location>
        <begin position="178"/>
        <end position="272"/>
    </location>
</feature>
<dbReference type="SUPFAM" id="SSF47370">
    <property type="entry name" value="Bromodomain"/>
    <property type="match status" value="1"/>
</dbReference>
<proteinExistence type="inferred from homology"/>
<evidence type="ECO:0000259" key="13">
    <source>
        <dbReference type="PROSITE" id="PS50014"/>
    </source>
</evidence>
<dbReference type="Gene3D" id="3.40.50.1820">
    <property type="entry name" value="alpha/beta hydrolase"/>
    <property type="match status" value="1"/>
</dbReference>
<dbReference type="InterPro" id="IPR037800">
    <property type="entry name" value="GCN5"/>
</dbReference>
<feature type="region of interest" description="Disordered" evidence="12">
    <location>
        <begin position="744"/>
        <end position="780"/>
    </location>
</feature>
<keyword evidence="6 11" id="KW-0103">Bromodomain</keyword>
<keyword evidence="7" id="KW-0010">Activator</keyword>
<dbReference type="SMART" id="SM00297">
    <property type="entry name" value="BROMO"/>
    <property type="match status" value="1"/>
</dbReference>
<feature type="compositionally biased region" description="Acidic residues" evidence="12">
    <location>
        <begin position="213"/>
        <end position="230"/>
    </location>
</feature>
<keyword evidence="4 15" id="KW-0808">Transferase</keyword>
<reference evidence="15 16" key="1">
    <citation type="submission" date="2016-08" db="EMBL/GenBank/DDBJ databases">
        <authorList>
            <consortium name="Pathogen Informatics"/>
        </authorList>
    </citation>
    <scope>NUCLEOTIDE SEQUENCE [LARGE SCALE GENOMIC DNA]</scope>
    <source>
        <strain evidence="15 16">SP11 RLL</strain>
    </source>
</reference>
<evidence type="ECO:0000256" key="11">
    <source>
        <dbReference type="PROSITE-ProRule" id="PRU00035"/>
    </source>
</evidence>
<keyword evidence="15" id="KW-0378">Hydrolase</keyword>
<feature type="compositionally biased region" description="Low complexity" evidence="12">
    <location>
        <begin position="602"/>
        <end position="618"/>
    </location>
</feature>
<dbReference type="InterPro" id="IPR029058">
    <property type="entry name" value="AB_hydrolase_fold"/>
</dbReference>
<evidence type="ECO:0000259" key="14">
    <source>
        <dbReference type="PROSITE" id="PS51186"/>
    </source>
</evidence>
<keyword evidence="5" id="KW-0805">Transcription regulation</keyword>
<dbReference type="Gene3D" id="1.20.920.10">
    <property type="entry name" value="Bromodomain-like"/>
    <property type="match status" value="1"/>
</dbReference>
<dbReference type="GO" id="GO:0000123">
    <property type="term" value="C:histone acetyltransferase complex"/>
    <property type="evidence" value="ECO:0007669"/>
    <property type="project" value="TreeGrafter"/>
</dbReference>
<dbReference type="GO" id="GO:0045944">
    <property type="term" value="P:positive regulation of transcription by RNA polymerase II"/>
    <property type="evidence" value="ECO:0007669"/>
    <property type="project" value="TreeGrafter"/>
</dbReference>
<evidence type="ECO:0000256" key="12">
    <source>
        <dbReference type="SAM" id="MobiDB-lite"/>
    </source>
</evidence>
<feature type="compositionally biased region" description="Basic and acidic residues" evidence="12">
    <location>
        <begin position="744"/>
        <end position="761"/>
    </location>
</feature>
<evidence type="ECO:0000313" key="16">
    <source>
        <dbReference type="Proteomes" id="UP000219974"/>
    </source>
</evidence>
<keyword evidence="8" id="KW-0804">Transcription</keyword>
<dbReference type="InterPro" id="IPR016181">
    <property type="entry name" value="Acyl_CoA_acyltransferase"/>
</dbReference>
<comment type="similarity">
    <text evidence="2">Belongs to the acetyltransferase family. GCN5 subfamily.</text>
</comment>
<feature type="region of interest" description="Disordered" evidence="12">
    <location>
        <begin position="584"/>
        <end position="618"/>
    </location>
</feature>
<feature type="compositionally biased region" description="Basic and acidic residues" evidence="12">
    <location>
        <begin position="179"/>
        <end position="210"/>
    </location>
</feature>
<dbReference type="PROSITE" id="PS51186">
    <property type="entry name" value="GNAT"/>
    <property type="match status" value="1"/>
</dbReference>
<dbReference type="InterPro" id="IPR001487">
    <property type="entry name" value="Bromodomain"/>
</dbReference>
<sequence>MECIVTNENSRFPPYHNFFKSENIYNYIDLIQIIGNIYYIYTEINDIANQVYIERINLLNYVKNVKGNNPNFENFQINSNRKHAYPLSIYMQYILSITSINNNSISTWENDKSSINCQIKKNKNHQYEKYSQKNDKTIGNMFLERNTFLTIINKKYFEQNTQQLLRYTDEIRMCSCENGNEKNGNEKNGNEKNGNEKNGNEKNGNEKNGNEENGNEENGNEENGNGEDGNDGNGWKDKKKCGNDEDEKKNENEKLRNENNNNDENVNTNDEIKDSLNGINNVNDFRNINVGDVKNEMNNLSKLFYDEKIKNIIEINTKNDNIIGNSNVTNKTNNIIGNIDGNNIKYDVFQGDDKMIISGNYVNNNMNNPFNINKNLIMGPKNFNLTTSGKIYRGNKINESGKAGNGIMIKENEEEYRNDNVNNNNNNNGISNDGKKDFTKTDGVDINNMSNIGNNPNVYNKIMASHINRINNNNNVMIMKNMNNFNSMNFPMNSHNFNMIPSYNNIGNIINNNMTNIPNISNNFMINTQINGINNNSLNDINITNPSSAIIGILGNSPYNNNNVIPNNIDGNLNKKKSLISIDKEKSNKDNEGNENTKKNNIKSSNNKNINNIEGENNNNNKNTIKNIRMENLKFNDNIDLKNVDGIDLSSYFVNGKYCSKLANHEKIYNIIYYIVKNSLHEYLTDFYNNEDLGYKEKEDDNVSNLLKNETTNYRETNTIDSDKNPKGEHDILLECSEKIIEKEENNKNKRNSDDIDGKEIDQDDGNDDNIIQKKKKKKIENEGNENIEIDQDVNINNTEKSMNNNSLRQKMNDNENNYILSEITKSICSILNLQQLMPVNTRLSNPGLIYDPNYETIYSKWKLFLKKEQSSGNIISKCFSRDFLHTVLLCNYDSIIEDLKKTAVKKKIKYFFLHICLESDIPINVALMLFLNATKQSDKLQSLLPSETGLGYLHRDAGGAKEENMGIITFECITNDREPDHLIKLITLKNIFSRQLPKMPREYIVRLVFDRNHYTFCLLKKNTVIGGVCFRPYFEQKFAEIAFLAVTSTEQVKGYGTRLMNHLKEHVKKFGIEYFLTYADNFAIGYFRKQGFSQKISMPKERWFGYIKDYDGGTLMECYIFPNINYLRLSEMLYEQKKTVKKAIHFIKPQIIFKGLNYFTENKGGNLHPNNIPGLLEIGWKKEYKDMTTKKTHHKEIQLKDQIINVLDYLEKQQSAWPFLKPVSLSEAPDYYDIIKEPTDILTMRRKARHGEYKTKEDFGIELKRMFDNCRLYNAPTTIYFKYANELQALIWPKYEEISEMAKHPRDKYDEAFLGPIFLHFYDKNYYRRDIIIKNRRGEKLRCCFFTPFNYSENTPCVIYTHSTSSCQLEVLDILHILLVCECSVFSFDCAGCGLSDGYYSTKGWNESQDLYLILNHLRNVEKIKNIVLWGKHSGAASSIIAAALDRNIKMLILESPFVSLIELYKTTFNLCAKKKNEIIFKNICLYFTRRKIKKKFNYDINNVCPVFFIEDITIPTIYIISKSDSIVHPAHSLYLAYKQKKAKKIIYIAEKGSQPYEAYTYDSKLIIAMKSILYSYNFENDIRDKIFDLSTYYKLFTFLREKYAYEFDYIDRLITKKINQKNKIIDKVKKFVCFKYQSKLSLSSSTYLNQSTVDSLRTSKVYENEYTFKTEENNNDSIQACGQINSSGFSNDYQDVFSDDDNMLDNPTENNHMHTYYYIDKFNKLNEHNNKFEEIQGTSEKPFKLLHMQSSRSSLKSNKNTYKKSLTWNSNLQSSITYFKEDCPLNLQKN</sequence>
<dbReference type="PRINTS" id="PR00503">
    <property type="entry name" value="BROMODOMAIN"/>
</dbReference>
<feature type="domain" description="Bromo" evidence="13">
    <location>
        <begin position="1212"/>
        <end position="1282"/>
    </location>
</feature>
<dbReference type="Pfam" id="PF00583">
    <property type="entry name" value="Acetyltransf_1"/>
    <property type="match status" value="1"/>
</dbReference>
<dbReference type="SUPFAM" id="SSF53474">
    <property type="entry name" value="alpha/beta-Hydrolases"/>
    <property type="match status" value="1"/>
</dbReference>
<dbReference type="Gene3D" id="3.40.630.30">
    <property type="match status" value="1"/>
</dbReference>
<evidence type="ECO:0000256" key="5">
    <source>
        <dbReference type="ARBA" id="ARBA00023015"/>
    </source>
</evidence>
<dbReference type="CDD" id="cd05509">
    <property type="entry name" value="Bromo_gcn5_like"/>
    <property type="match status" value="1"/>
</dbReference>
<protein>
    <recommendedName>
        <fullName evidence="3">histone acetyltransferase</fullName>
        <ecNumber evidence="3">2.3.1.48</ecNumber>
    </recommendedName>
</protein>
<evidence type="ECO:0000256" key="1">
    <source>
        <dbReference type="ARBA" id="ARBA00004123"/>
    </source>
</evidence>
<dbReference type="InterPro" id="IPR036427">
    <property type="entry name" value="Bromodomain-like_sf"/>
</dbReference>
<dbReference type="PROSITE" id="PS50014">
    <property type="entry name" value="BROMODOMAIN_2"/>
    <property type="match status" value="1"/>
</dbReference>
<dbReference type="FunFam" id="3.40.630.30:FF:000004">
    <property type="entry name" value="Histone acetyltransferase KAT2A"/>
    <property type="match status" value="1"/>
</dbReference>